<dbReference type="EMBL" id="HG675459">
    <property type="protein sequence ID" value="CDJ41051.1"/>
    <property type="molecule type" value="Genomic_DNA"/>
</dbReference>
<keyword evidence="3" id="KW-1185">Reference proteome</keyword>
<dbReference type="GeneID" id="25257162"/>
<feature type="compositionally biased region" description="Low complexity" evidence="1">
    <location>
        <begin position="78"/>
        <end position="91"/>
    </location>
</feature>
<accession>U6KSV6</accession>
<feature type="non-terminal residue" evidence="2">
    <location>
        <position position="1"/>
    </location>
</feature>
<evidence type="ECO:0000256" key="1">
    <source>
        <dbReference type="SAM" id="MobiDB-lite"/>
    </source>
</evidence>
<protein>
    <submittedName>
        <fullName evidence="2">Uncharacterized protein</fullName>
    </submittedName>
</protein>
<dbReference type="RefSeq" id="XP_013231801.1">
    <property type="nucleotide sequence ID" value="XM_013376347.1"/>
</dbReference>
<name>U6KSV6_EIMTE</name>
<gene>
    <name evidence="2" type="ORF">ETH_00040610</name>
</gene>
<sequence length="114" mass="12142">NSSLLMGCRTPESGKEKALMRRFKAPTRVLAIVGGPAAAAAAAPMSAQQQQQQAAASRRQKAAARKREDAKPDHHHPQQQQQQQQQHMQGLGIHGGGEAPPPHLGNKAAPHLSL</sequence>
<dbReference type="VEuPathDB" id="ToxoDB:ETH_00040610"/>
<reference evidence="2" key="2">
    <citation type="submission" date="2013-10" db="EMBL/GenBank/DDBJ databases">
        <authorList>
            <person name="Aslett M."/>
        </authorList>
    </citation>
    <scope>NUCLEOTIDE SEQUENCE [LARGE SCALE GENOMIC DNA]</scope>
    <source>
        <strain evidence="2">Houghton</strain>
    </source>
</reference>
<feature type="compositionally biased region" description="Low complexity" evidence="1">
    <location>
        <begin position="37"/>
        <end position="57"/>
    </location>
</feature>
<reference evidence="2" key="1">
    <citation type="submission" date="2013-10" db="EMBL/GenBank/DDBJ databases">
        <title>Genomic analysis of the causative agents of coccidiosis in chickens.</title>
        <authorList>
            <person name="Reid A.J."/>
            <person name="Blake D."/>
            <person name="Billington K."/>
            <person name="Browne H."/>
            <person name="Dunn M."/>
            <person name="Hung S."/>
            <person name="Kawahara F."/>
            <person name="Miranda-Saavedra D."/>
            <person name="Mourier T."/>
            <person name="Nagra H."/>
            <person name="Otto T.D."/>
            <person name="Rawlings N."/>
            <person name="Sanchez A."/>
            <person name="Sanders M."/>
            <person name="Subramaniam C."/>
            <person name="Tay Y."/>
            <person name="Dear P."/>
            <person name="Doerig C."/>
            <person name="Gruber A."/>
            <person name="Parkinson J."/>
            <person name="Shirley M."/>
            <person name="Wan K.L."/>
            <person name="Berriman M."/>
            <person name="Tomley F."/>
            <person name="Pain A."/>
        </authorList>
    </citation>
    <scope>NUCLEOTIDE SEQUENCE [LARGE SCALE GENOMIC DNA]</scope>
    <source>
        <strain evidence="2">Houghton</strain>
    </source>
</reference>
<proteinExistence type="predicted"/>
<feature type="region of interest" description="Disordered" evidence="1">
    <location>
        <begin position="37"/>
        <end position="114"/>
    </location>
</feature>
<evidence type="ECO:0000313" key="2">
    <source>
        <dbReference type="EMBL" id="CDJ41051.1"/>
    </source>
</evidence>
<dbReference type="Proteomes" id="UP000030747">
    <property type="component" value="Unassembled WGS sequence"/>
</dbReference>
<organism evidence="2 3">
    <name type="scientific">Eimeria tenella</name>
    <name type="common">Coccidian parasite</name>
    <dbReference type="NCBI Taxonomy" id="5802"/>
    <lineage>
        <taxon>Eukaryota</taxon>
        <taxon>Sar</taxon>
        <taxon>Alveolata</taxon>
        <taxon>Apicomplexa</taxon>
        <taxon>Conoidasida</taxon>
        <taxon>Coccidia</taxon>
        <taxon>Eucoccidiorida</taxon>
        <taxon>Eimeriorina</taxon>
        <taxon>Eimeriidae</taxon>
        <taxon>Eimeria</taxon>
    </lineage>
</organism>
<feature type="compositionally biased region" description="Basic and acidic residues" evidence="1">
    <location>
        <begin position="65"/>
        <end position="76"/>
    </location>
</feature>
<evidence type="ECO:0000313" key="3">
    <source>
        <dbReference type="Proteomes" id="UP000030747"/>
    </source>
</evidence>
<dbReference type="AlphaFoldDB" id="U6KSV6"/>